<organism evidence="2 3">
    <name type="scientific">Dendrobium catenatum</name>
    <dbReference type="NCBI Taxonomy" id="906689"/>
    <lineage>
        <taxon>Eukaryota</taxon>
        <taxon>Viridiplantae</taxon>
        <taxon>Streptophyta</taxon>
        <taxon>Embryophyta</taxon>
        <taxon>Tracheophyta</taxon>
        <taxon>Spermatophyta</taxon>
        <taxon>Magnoliopsida</taxon>
        <taxon>Liliopsida</taxon>
        <taxon>Asparagales</taxon>
        <taxon>Orchidaceae</taxon>
        <taxon>Epidendroideae</taxon>
        <taxon>Malaxideae</taxon>
        <taxon>Dendrobiinae</taxon>
        <taxon>Dendrobium</taxon>
    </lineage>
</organism>
<reference evidence="2 3" key="2">
    <citation type="journal article" date="2017" name="Nature">
        <title>The Apostasia genome and the evolution of orchids.</title>
        <authorList>
            <person name="Zhang G.Q."/>
            <person name="Liu K.W."/>
            <person name="Li Z."/>
            <person name="Lohaus R."/>
            <person name="Hsiao Y.Y."/>
            <person name="Niu S.C."/>
            <person name="Wang J.Y."/>
            <person name="Lin Y.C."/>
            <person name="Xu Q."/>
            <person name="Chen L.J."/>
            <person name="Yoshida K."/>
            <person name="Fujiwara S."/>
            <person name="Wang Z.W."/>
            <person name="Zhang Y.Q."/>
            <person name="Mitsuda N."/>
            <person name="Wang M."/>
            <person name="Liu G.H."/>
            <person name="Pecoraro L."/>
            <person name="Huang H.X."/>
            <person name="Xiao X.J."/>
            <person name="Lin M."/>
            <person name="Wu X.Y."/>
            <person name="Wu W.L."/>
            <person name="Chen Y.Y."/>
            <person name="Chang S.B."/>
            <person name="Sakamoto S."/>
            <person name="Ohme-Takagi M."/>
            <person name="Yagi M."/>
            <person name="Zeng S.J."/>
            <person name="Shen C.Y."/>
            <person name="Yeh C.M."/>
            <person name="Luo Y.B."/>
            <person name="Tsai W.C."/>
            <person name="Van de Peer Y."/>
            <person name="Liu Z.J."/>
        </authorList>
    </citation>
    <scope>NUCLEOTIDE SEQUENCE [LARGE SCALE GENOMIC DNA]</scope>
    <source>
        <tissue evidence="2">The whole plant</tissue>
    </source>
</reference>
<accession>A0A2I0WKV3</accession>
<protein>
    <submittedName>
        <fullName evidence="2">Uncharacterized protein</fullName>
    </submittedName>
</protein>
<keyword evidence="3" id="KW-1185">Reference proteome</keyword>
<dbReference type="EMBL" id="KZ502543">
    <property type="protein sequence ID" value="PKU76294.1"/>
    <property type="molecule type" value="Genomic_DNA"/>
</dbReference>
<reference evidence="2 3" key="1">
    <citation type="journal article" date="2016" name="Sci. Rep.">
        <title>The Dendrobium catenatum Lindl. genome sequence provides insights into polysaccharide synthase, floral development and adaptive evolution.</title>
        <authorList>
            <person name="Zhang G.Q."/>
            <person name="Xu Q."/>
            <person name="Bian C."/>
            <person name="Tsai W.C."/>
            <person name="Yeh C.M."/>
            <person name="Liu K.W."/>
            <person name="Yoshida K."/>
            <person name="Zhang L.S."/>
            <person name="Chang S.B."/>
            <person name="Chen F."/>
            <person name="Shi Y."/>
            <person name="Su Y.Y."/>
            <person name="Zhang Y.Q."/>
            <person name="Chen L.J."/>
            <person name="Yin Y."/>
            <person name="Lin M."/>
            <person name="Huang H."/>
            <person name="Deng H."/>
            <person name="Wang Z.W."/>
            <person name="Zhu S.L."/>
            <person name="Zhao X."/>
            <person name="Deng C."/>
            <person name="Niu S.C."/>
            <person name="Huang J."/>
            <person name="Wang M."/>
            <person name="Liu G.H."/>
            <person name="Yang H.J."/>
            <person name="Xiao X.J."/>
            <person name="Hsiao Y.Y."/>
            <person name="Wu W.L."/>
            <person name="Chen Y.Y."/>
            <person name="Mitsuda N."/>
            <person name="Ohme-Takagi M."/>
            <person name="Luo Y.B."/>
            <person name="Van de Peer Y."/>
            <person name="Liu Z.J."/>
        </authorList>
    </citation>
    <scope>NUCLEOTIDE SEQUENCE [LARGE SCALE GENOMIC DNA]</scope>
    <source>
        <tissue evidence="2">The whole plant</tissue>
    </source>
</reference>
<dbReference type="AlphaFoldDB" id="A0A2I0WKV3"/>
<gene>
    <name evidence="2" type="ORF">MA16_Dca019522</name>
</gene>
<name>A0A2I0WKV3_9ASPA</name>
<dbReference type="Proteomes" id="UP000233837">
    <property type="component" value="Unassembled WGS sequence"/>
</dbReference>
<evidence type="ECO:0000256" key="1">
    <source>
        <dbReference type="SAM" id="MobiDB-lite"/>
    </source>
</evidence>
<evidence type="ECO:0000313" key="3">
    <source>
        <dbReference type="Proteomes" id="UP000233837"/>
    </source>
</evidence>
<sequence>MSRRSKRSSDDDIRKSRRPRRRVEKEKLTSGLDKHCVKTDQKIEKIDKICPYTTTQCLAKLGSIQNISMEAIITVHEALIKCNDHKIAFMSWNGPLLHGWIEYILHCHPKFSGCSAWLPN</sequence>
<proteinExistence type="predicted"/>
<feature type="region of interest" description="Disordered" evidence="1">
    <location>
        <begin position="1"/>
        <end position="27"/>
    </location>
</feature>
<evidence type="ECO:0000313" key="2">
    <source>
        <dbReference type="EMBL" id="PKU76294.1"/>
    </source>
</evidence>